<feature type="signal peptide" evidence="1">
    <location>
        <begin position="1"/>
        <end position="18"/>
    </location>
</feature>
<dbReference type="OrthoDB" id="30881at2759"/>
<evidence type="ECO:0000256" key="1">
    <source>
        <dbReference type="SAM" id="SignalP"/>
    </source>
</evidence>
<feature type="non-terminal residue" evidence="3">
    <location>
        <position position="481"/>
    </location>
</feature>
<dbReference type="Proteomes" id="UP000258309">
    <property type="component" value="Unassembled WGS sequence"/>
</dbReference>
<dbReference type="AlphaFoldDB" id="A0A3E2GWL3"/>
<evidence type="ECO:0000259" key="2">
    <source>
        <dbReference type="Pfam" id="PF20091"/>
    </source>
</evidence>
<feature type="domain" description="Alpha/beta hydrolase" evidence="2">
    <location>
        <begin position="32"/>
        <end position="456"/>
    </location>
</feature>
<accession>A0A3E2GWL3</accession>
<feature type="chain" id="PRO_5017712648" description="Alpha/beta hydrolase domain-containing protein" evidence="1">
    <location>
        <begin position="19"/>
        <end position="481"/>
    </location>
</feature>
<gene>
    <name evidence="3" type="ORF">B7463_g10836</name>
</gene>
<comment type="caution">
    <text evidence="3">The sequence shown here is derived from an EMBL/GenBank/DDBJ whole genome shotgun (WGS) entry which is preliminary data.</text>
</comment>
<reference evidence="3 4" key="1">
    <citation type="submission" date="2018-05" db="EMBL/GenBank/DDBJ databases">
        <title>Draft genome sequence of Scytalidium lignicola DSM 105466, a ubiquitous saprotrophic fungus.</title>
        <authorList>
            <person name="Buettner E."/>
            <person name="Gebauer A.M."/>
            <person name="Hofrichter M."/>
            <person name="Liers C."/>
            <person name="Kellner H."/>
        </authorList>
    </citation>
    <scope>NUCLEOTIDE SEQUENCE [LARGE SCALE GENOMIC DNA]</scope>
    <source>
        <strain evidence="3 4">DSM 105466</strain>
    </source>
</reference>
<dbReference type="OMA" id="WINVSFG"/>
<evidence type="ECO:0000313" key="4">
    <source>
        <dbReference type="Proteomes" id="UP000258309"/>
    </source>
</evidence>
<keyword evidence="1" id="KW-0732">Signal</keyword>
<keyword evidence="4" id="KW-1185">Reference proteome</keyword>
<name>A0A3E2GWL3_SCYLI</name>
<sequence length="481" mass="51677">MKLSTAFVLLIQSISVLASPPRRQTNGPIPTVEGPVTGGQRGYPFLAYFGDISRIGYVEEEYFLSGTATRYDPVGNLTLDGKWTLQPSTSSTYKTRILVHRPRNSARFNGVAIVEWINVSFGYEISFGGDAPGLYEDGSIYVLVSAQHVGVSGYTVTNPIGLNQWDPERYGSLNIEDDALSYDIYTQAARLIKSAQGQRQVLCGLQPTTVVAVGGSQSGGRILSYTNGVQPLANVFDVTMPLLAASNGAGFAINDSQNQEGVPGFSVVTNVRTDLRVPVWTINSELEASVTILLNTRQPDTSLYRLWEVAGGSHVNGPIYQTLIQKMNRDGVPPPEPADPTASQVNWLPVVDAAFRYLPAWVHQNIPPPSKPLISTTLINGTIPILERGADGNVIGGVRMPELRVPIAEYIGLVGTSLNGESIPYNSSTLAQLYPTHQDYVNKVTAASQAALRGNYFGLSGCVGDSYCASSGGSFLVAVNK</sequence>
<feature type="non-terminal residue" evidence="3">
    <location>
        <position position="1"/>
    </location>
</feature>
<proteinExistence type="predicted"/>
<protein>
    <recommendedName>
        <fullName evidence="2">Alpha/beta hydrolase domain-containing protein</fullName>
    </recommendedName>
</protein>
<dbReference type="Pfam" id="PF20091">
    <property type="entry name" value="Abhydrolase_10"/>
    <property type="match status" value="1"/>
</dbReference>
<dbReference type="InterPro" id="IPR045394">
    <property type="entry name" value="Abhydrolase_dom"/>
</dbReference>
<organism evidence="3 4">
    <name type="scientific">Scytalidium lignicola</name>
    <name type="common">Hyphomycete</name>
    <dbReference type="NCBI Taxonomy" id="5539"/>
    <lineage>
        <taxon>Eukaryota</taxon>
        <taxon>Fungi</taxon>
        <taxon>Dikarya</taxon>
        <taxon>Ascomycota</taxon>
        <taxon>Pezizomycotina</taxon>
        <taxon>Leotiomycetes</taxon>
        <taxon>Leotiomycetes incertae sedis</taxon>
        <taxon>Scytalidium</taxon>
    </lineage>
</organism>
<dbReference type="EMBL" id="NCSJ02000328">
    <property type="protein sequence ID" value="RFU25506.1"/>
    <property type="molecule type" value="Genomic_DNA"/>
</dbReference>
<evidence type="ECO:0000313" key="3">
    <source>
        <dbReference type="EMBL" id="RFU25506.1"/>
    </source>
</evidence>